<evidence type="ECO:0000313" key="5">
    <source>
        <dbReference type="EMBL" id="ACU03265.1"/>
    </source>
</evidence>
<keyword evidence="1" id="KW-0805">Transcription regulation</keyword>
<keyword evidence="3" id="KW-0804">Transcription</keyword>
<evidence type="ECO:0000256" key="2">
    <source>
        <dbReference type="ARBA" id="ARBA00023125"/>
    </source>
</evidence>
<keyword evidence="2" id="KW-0238">DNA-binding</keyword>
<dbReference type="GO" id="GO:0006355">
    <property type="term" value="P:regulation of DNA-templated transcription"/>
    <property type="evidence" value="ECO:0007669"/>
    <property type="project" value="InterPro"/>
</dbReference>
<evidence type="ECO:0000313" key="6">
    <source>
        <dbReference type="Proteomes" id="UP000000852"/>
    </source>
</evidence>
<dbReference type="Gene3D" id="1.10.10.10">
    <property type="entry name" value="Winged helix-like DNA-binding domain superfamily/Winged helix DNA-binding domain"/>
    <property type="match status" value="1"/>
</dbReference>
<dbReference type="OrthoDB" id="1727128at2"/>
<reference evidence="5 6" key="1">
    <citation type="journal article" date="2009" name="Stand. Genomic Sci.">
        <title>Complete genome sequence of Pedobacter heparinus type strain (HIM 762-3).</title>
        <authorList>
            <person name="Han C."/>
            <person name="Spring S."/>
            <person name="Lapidus A."/>
            <person name="Del Rio T.G."/>
            <person name="Tice H."/>
            <person name="Copeland A."/>
            <person name="Cheng J.F."/>
            <person name="Lucas S."/>
            <person name="Chen F."/>
            <person name="Nolan M."/>
            <person name="Bruce D."/>
            <person name="Goodwin L."/>
            <person name="Pitluck S."/>
            <person name="Ivanova N."/>
            <person name="Mavromatis K."/>
            <person name="Mikhailova N."/>
            <person name="Pati A."/>
            <person name="Chen A."/>
            <person name="Palaniappan K."/>
            <person name="Land M."/>
            <person name="Hauser L."/>
            <person name="Chang Y.J."/>
            <person name="Jeffries C.C."/>
            <person name="Saunders E."/>
            <person name="Chertkov O."/>
            <person name="Brettin T."/>
            <person name="Goker M."/>
            <person name="Rohde M."/>
            <person name="Bristow J."/>
            <person name="Eisen J.A."/>
            <person name="Markowitz V."/>
            <person name="Hugenholtz P."/>
            <person name="Kyrpides N.C."/>
            <person name="Klenk H.P."/>
            <person name="Detter J.C."/>
        </authorList>
    </citation>
    <scope>NUCLEOTIDE SEQUENCE [LARGE SCALE GENOMIC DNA]</scope>
    <source>
        <strain evidence="6">ATCC 13125 / DSM 2366 / CIP 104194 / JCM 7457 / NBRC 12017 / NCIMB 9290 / NRRL B-14731 / HIM 762-3</strain>
    </source>
</reference>
<dbReference type="PRINTS" id="PR00038">
    <property type="entry name" value="HTHLUXR"/>
</dbReference>
<dbReference type="AlphaFoldDB" id="C6Y3I6"/>
<dbReference type="InterPro" id="IPR016032">
    <property type="entry name" value="Sig_transdc_resp-reg_C-effctor"/>
</dbReference>
<evidence type="ECO:0000259" key="4">
    <source>
        <dbReference type="PROSITE" id="PS50043"/>
    </source>
</evidence>
<organism evidence="5 6">
    <name type="scientific">Pedobacter heparinus (strain ATCC 13125 / DSM 2366 / CIP 104194 / JCM 7457 / NBRC 12017 / NCIMB 9290 / NRRL B-14731 / HIM 762-3)</name>
    <dbReference type="NCBI Taxonomy" id="485917"/>
    <lineage>
        <taxon>Bacteria</taxon>
        <taxon>Pseudomonadati</taxon>
        <taxon>Bacteroidota</taxon>
        <taxon>Sphingobacteriia</taxon>
        <taxon>Sphingobacteriales</taxon>
        <taxon>Sphingobacteriaceae</taxon>
        <taxon>Pedobacter</taxon>
    </lineage>
</organism>
<sequence>MNIARPLNFTFKGHLQNIYYTNDAIDEQHIKGLMSRFEQMSMAMNNITPLLFVIDYTKSQYLVMTDSCRIITGHHPQQLLEGGMPFLIDIYQKDDFRIYNENVFTANANFLKLQPQSEHHKFVFSYNFRVRNSEEKYIPIFQRGSYITSRETGLPLYSLGMVTDISPFKKDRQIYHSIEKIEESNGIITKQIIDENYFFPYAEDKLLSHHERDILCYMADGLSSKQIASRFNISENTVANHRKNMLKKTNTKNVAELVSFACKTQLI</sequence>
<dbReference type="CDD" id="cd06170">
    <property type="entry name" value="LuxR_C_like"/>
    <property type="match status" value="1"/>
</dbReference>
<evidence type="ECO:0000256" key="1">
    <source>
        <dbReference type="ARBA" id="ARBA00023015"/>
    </source>
</evidence>
<dbReference type="InterPro" id="IPR000792">
    <property type="entry name" value="Tscrpt_reg_LuxR_C"/>
</dbReference>
<dbReference type="KEGG" id="phe:Phep_1045"/>
<protein>
    <submittedName>
        <fullName evidence="5">Regulatory protein LuxR</fullName>
    </submittedName>
</protein>
<dbReference type="Gene3D" id="3.30.450.20">
    <property type="entry name" value="PAS domain"/>
    <property type="match status" value="1"/>
</dbReference>
<dbReference type="InterPro" id="IPR036388">
    <property type="entry name" value="WH-like_DNA-bd_sf"/>
</dbReference>
<dbReference type="Pfam" id="PF00196">
    <property type="entry name" value="GerE"/>
    <property type="match status" value="1"/>
</dbReference>
<dbReference type="PANTHER" id="PTHR44688:SF16">
    <property type="entry name" value="DNA-BINDING TRANSCRIPTIONAL ACTIVATOR DEVR_DOSR"/>
    <property type="match status" value="1"/>
</dbReference>
<name>C6Y3I6_PEDHD</name>
<feature type="domain" description="HTH luxR-type" evidence="4">
    <location>
        <begin position="200"/>
        <end position="265"/>
    </location>
</feature>
<keyword evidence="6" id="KW-1185">Reference proteome</keyword>
<dbReference type="SUPFAM" id="SSF46894">
    <property type="entry name" value="C-terminal effector domain of the bipartite response regulators"/>
    <property type="match status" value="1"/>
</dbReference>
<evidence type="ECO:0000256" key="3">
    <source>
        <dbReference type="ARBA" id="ARBA00023163"/>
    </source>
</evidence>
<proteinExistence type="predicted"/>
<dbReference type="STRING" id="485917.Phep_1045"/>
<dbReference type="eggNOG" id="COG2197">
    <property type="taxonomic scope" value="Bacteria"/>
</dbReference>
<dbReference type="RefSeq" id="WP_012781209.1">
    <property type="nucleotide sequence ID" value="NC_013061.1"/>
</dbReference>
<dbReference type="HOGENOM" id="CLU_090315_1_1_10"/>
<dbReference type="PANTHER" id="PTHR44688">
    <property type="entry name" value="DNA-BINDING TRANSCRIPTIONAL ACTIVATOR DEVR_DOSR"/>
    <property type="match status" value="1"/>
</dbReference>
<dbReference type="PROSITE" id="PS50043">
    <property type="entry name" value="HTH_LUXR_2"/>
    <property type="match status" value="1"/>
</dbReference>
<dbReference type="GO" id="GO:0003677">
    <property type="term" value="F:DNA binding"/>
    <property type="evidence" value="ECO:0007669"/>
    <property type="project" value="UniProtKB-KW"/>
</dbReference>
<dbReference type="PROSITE" id="PS00622">
    <property type="entry name" value="HTH_LUXR_1"/>
    <property type="match status" value="1"/>
</dbReference>
<dbReference type="EMBL" id="CP001681">
    <property type="protein sequence ID" value="ACU03265.1"/>
    <property type="molecule type" value="Genomic_DNA"/>
</dbReference>
<gene>
    <name evidence="5" type="ordered locus">Phep_1045</name>
</gene>
<accession>C6Y3I6</accession>
<dbReference type="SMART" id="SM00421">
    <property type="entry name" value="HTH_LUXR"/>
    <property type="match status" value="1"/>
</dbReference>
<dbReference type="Proteomes" id="UP000000852">
    <property type="component" value="Chromosome"/>
</dbReference>